<dbReference type="Proteomes" id="UP001221898">
    <property type="component" value="Unassembled WGS sequence"/>
</dbReference>
<protein>
    <submittedName>
        <fullName evidence="1">Uncharacterized protein</fullName>
    </submittedName>
</protein>
<dbReference type="EMBL" id="JAINUG010000148">
    <property type="protein sequence ID" value="KAJ8392226.1"/>
    <property type="molecule type" value="Genomic_DNA"/>
</dbReference>
<gene>
    <name evidence="1" type="ORF">AAFF_G00077940</name>
</gene>
<proteinExistence type="predicted"/>
<keyword evidence="2" id="KW-1185">Reference proteome</keyword>
<evidence type="ECO:0000313" key="2">
    <source>
        <dbReference type="Proteomes" id="UP001221898"/>
    </source>
</evidence>
<dbReference type="AlphaFoldDB" id="A0AAD7S082"/>
<sequence>MSCRWTGEKREEGRRLCSECIPVSKRVRVRVSVRWRELCPLPPVCRRGVAGDCWMVRGESAGVRVHSGHALEWERQSPNCRAKSRCRSRGDPQAVSTPVTHSAVAKSHWTATIVALPLNPRTT</sequence>
<evidence type="ECO:0000313" key="1">
    <source>
        <dbReference type="EMBL" id="KAJ8392226.1"/>
    </source>
</evidence>
<name>A0AAD7S082_9TELE</name>
<comment type="caution">
    <text evidence="1">The sequence shown here is derived from an EMBL/GenBank/DDBJ whole genome shotgun (WGS) entry which is preliminary data.</text>
</comment>
<accession>A0AAD7S082</accession>
<reference evidence="1" key="1">
    <citation type="journal article" date="2023" name="Science">
        <title>Genome structures resolve the early diversification of teleost fishes.</title>
        <authorList>
            <person name="Parey E."/>
            <person name="Louis A."/>
            <person name="Montfort J."/>
            <person name="Bouchez O."/>
            <person name="Roques C."/>
            <person name="Iampietro C."/>
            <person name="Lluch J."/>
            <person name="Castinel A."/>
            <person name="Donnadieu C."/>
            <person name="Desvignes T."/>
            <person name="Floi Bucao C."/>
            <person name="Jouanno E."/>
            <person name="Wen M."/>
            <person name="Mejri S."/>
            <person name="Dirks R."/>
            <person name="Jansen H."/>
            <person name="Henkel C."/>
            <person name="Chen W.J."/>
            <person name="Zahm M."/>
            <person name="Cabau C."/>
            <person name="Klopp C."/>
            <person name="Thompson A.W."/>
            <person name="Robinson-Rechavi M."/>
            <person name="Braasch I."/>
            <person name="Lecointre G."/>
            <person name="Bobe J."/>
            <person name="Postlethwait J.H."/>
            <person name="Berthelot C."/>
            <person name="Roest Crollius H."/>
            <person name="Guiguen Y."/>
        </authorList>
    </citation>
    <scope>NUCLEOTIDE SEQUENCE</scope>
    <source>
        <strain evidence="1">NC1722</strain>
    </source>
</reference>
<organism evidence="1 2">
    <name type="scientific">Aldrovandia affinis</name>
    <dbReference type="NCBI Taxonomy" id="143900"/>
    <lineage>
        <taxon>Eukaryota</taxon>
        <taxon>Metazoa</taxon>
        <taxon>Chordata</taxon>
        <taxon>Craniata</taxon>
        <taxon>Vertebrata</taxon>
        <taxon>Euteleostomi</taxon>
        <taxon>Actinopterygii</taxon>
        <taxon>Neopterygii</taxon>
        <taxon>Teleostei</taxon>
        <taxon>Notacanthiformes</taxon>
        <taxon>Halosauridae</taxon>
        <taxon>Aldrovandia</taxon>
    </lineage>
</organism>